<keyword evidence="9" id="KW-1185">Reference proteome</keyword>
<keyword evidence="2 7" id="KW-0813">Transport</keyword>
<sequence length="179" mass="20349">MQVTSVSRRYASALFDFAEEQHAKSEVRADCAAMAALFDESPDFSDFVLNPTIPPADAEQMLVNLFDAKAHPVTLQFLRFLVSRNRLAELRAVCEIFEEMTCDEQEIIKVNITAAHELTEQQLNALLVKLREQYQKEIEAEVDVDRSLIGGFKIKVGDHIRDFSLLSKLDQFEQSVIRA</sequence>
<evidence type="ECO:0000256" key="7">
    <source>
        <dbReference type="HAMAP-Rule" id="MF_01416"/>
    </source>
</evidence>
<dbReference type="Proteomes" id="UP001290861">
    <property type="component" value="Unassembled WGS sequence"/>
</dbReference>
<evidence type="ECO:0000256" key="5">
    <source>
        <dbReference type="ARBA" id="ARBA00023136"/>
    </source>
</evidence>
<evidence type="ECO:0000256" key="2">
    <source>
        <dbReference type="ARBA" id="ARBA00022448"/>
    </source>
</evidence>
<accession>A0ABU5MX42</accession>
<dbReference type="Gene3D" id="1.10.520.20">
    <property type="entry name" value="N-terminal domain of the delta subunit of the F1F0-ATP synthase"/>
    <property type="match status" value="1"/>
</dbReference>
<dbReference type="Pfam" id="PF00213">
    <property type="entry name" value="OSCP"/>
    <property type="match status" value="1"/>
</dbReference>
<keyword evidence="6 7" id="KW-0066">ATP synthesis</keyword>
<dbReference type="EMBL" id="JARVCO010000010">
    <property type="protein sequence ID" value="MDZ8118636.1"/>
    <property type="molecule type" value="Genomic_DNA"/>
</dbReference>
<keyword evidence="7" id="KW-0139">CF(1)</keyword>
<name>A0ABU5MX42_9BACT</name>
<keyword evidence="7" id="KW-1003">Cell membrane</keyword>
<keyword evidence="3 7" id="KW-0375">Hydrogen ion transport</keyword>
<evidence type="ECO:0000313" key="9">
    <source>
        <dbReference type="Proteomes" id="UP001290861"/>
    </source>
</evidence>
<comment type="function">
    <text evidence="7">This protein is part of the stalk that links CF(0) to CF(1). It either transmits conformational changes from CF(0) to CF(1) or is implicated in proton conduction.</text>
</comment>
<evidence type="ECO:0000256" key="6">
    <source>
        <dbReference type="ARBA" id="ARBA00023310"/>
    </source>
</evidence>
<evidence type="ECO:0000256" key="1">
    <source>
        <dbReference type="ARBA" id="ARBA00004370"/>
    </source>
</evidence>
<evidence type="ECO:0000313" key="8">
    <source>
        <dbReference type="EMBL" id="MDZ8118636.1"/>
    </source>
</evidence>
<reference evidence="8 9" key="1">
    <citation type="journal article" date="2024" name="Appl. Environ. Microbiol.">
        <title>Pontiella agarivorans sp. nov., a novel marine anaerobic bacterium capable of degrading macroalgal polysaccharides and fixing nitrogen.</title>
        <authorList>
            <person name="Liu N."/>
            <person name="Kivenson V."/>
            <person name="Peng X."/>
            <person name="Cui Z."/>
            <person name="Lankiewicz T.S."/>
            <person name="Gosselin K.M."/>
            <person name="English C.J."/>
            <person name="Blair E.M."/>
            <person name="O'Malley M.A."/>
            <person name="Valentine D.L."/>
        </authorList>
    </citation>
    <scope>NUCLEOTIDE SEQUENCE [LARGE SCALE GENOMIC DNA]</scope>
    <source>
        <strain evidence="8 9">NLcol2</strain>
    </source>
</reference>
<comment type="similarity">
    <text evidence="7">Belongs to the ATPase delta chain family.</text>
</comment>
<gene>
    <name evidence="7 8" type="primary">atpH</name>
    <name evidence="8" type="ORF">P9H32_08340</name>
</gene>
<proteinExistence type="inferred from homology"/>
<dbReference type="PRINTS" id="PR00125">
    <property type="entry name" value="ATPASEDELTA"/>
</dbReference>
<dbReference type="InterPro" id="IPR026015">
    <property type="entry name" value="ATP_synth_OSCP/delta_N_sf"/>
</dbReference>
<organism evidence="8 9">
    <name type="scientific">Pontiella agarivorans</name>
    <dbReference type="NCBI Taxonomy" id="3038953"/>
    <lineage>
        <taxon>Bacteria</taxon>
        <taxon>Pseudomonadati</taxon>
        <taxon>Kiritimatiellota</taxon>
        <taxon>Kiritimatiellia</taxon>
        <taxon>Kiritimatiellales</taxon>
        <taxon>Pontiellaceae</taxon>
        <taxon>Pontiella</taxon>
    </lineage>
</organism>
<keyword evidence="5 7" id="KW-0472">Membrane</keyword>
<comment type="subcellular location">
    <subcellularLocation>
        <location evidence="7">Cell membrane</location>
        <topology evidence="7">Peripheral membrane protein</topology>
    </subcellularLocation>
    <subcellularLocation>
        <location evidence="1">Membrane</location>
    </subcellularLocation>
</comment>
<dbReference type="SUPFAM" id="SSF47928">
    <property type="entry name" value="N-terminal domain of the delta subunit of the F1F0-ATP synthase"/>
    <property type="match status" value="1"/>
</dbReference>
<dbReference type="PANTHER" id="PTHR11910">
    <property type="entry name" value="ATP SYNTHASE DELTA CHAIN"/>
    <property type="match status" value="1"/>
</dbReference>
<dbReference type="HAMAP" id="MF_01416">
    <property type="entry name" value="ATP_synth_delta_bact"/>
    <property type="match status" value="1"/>
</dbReference>
<comment type="caution">
    <text evidence="8">The sequence shown here is derived from an EMBL/GenBank/DDBJ whole genome shotgun (WGS) entry which is preliminary data.</text>
</comment>
<evidence type="ECO:0000256" key="4">
    <source>
        <dbReference type="ARBA" id="ARBA00023065"/>
    </source>
</evidence>
<evidence type="ECO:0000256" key="3">
    <source>
        <dbReference type="ARBA" id="ARBA00022781"/>
    </source>
</evidence>
<keyword evidence="4 7" id="KW-0406">Ion transport</keyword>
<comment type="function">
    <text evidence="7">F(1)F(0) ATP synthase produces ATP from ADP in the presence of a proton or sodium gradient. F-type ATPases consist of two structural domains, F(1) containing the extramembraneous catalytic core and F(0) containing the membrane proton channel, linked together by a central stalk and a peripheral stalk. During catalysis, ATP synthesis in the catalytic domain of F(1) is coupled via a rotary mechanism of the central stalk subunits to proton translocation.</text>
</comment>
<dbReference type="NCBIfam" id="TIGR01145">
    <property type="entry name" value="ATP_synt_delta"/>
    <property type="match status" value="1"/>
</dbReference>
<protein>
    <recommendedName>
        <fullName evidence="7">ATP synthase subunit delta</fullName>
    </recommendedName>
    <alternativeName>
        <fullName evidence="7">ATP synthase F(1) sector subunit delta</fullName>
    </alternativeName>
    <alternativeName>
        <fullName evidence="7">F-type ATPase subunit delta</fullName>
        <shortName evidence="7">F-ATPase subunit delta</shortName>
    </alternativeName>
</protein>
<dbReference type="RefSeq" id="WP_322608434.1">
    <property type="nucleotide sequence ID" value="NZ_JARVCO010000010.1"/>
</dbReference>
<dbReference type="InterPro" id="IPR000711">
    <property type="entry name" value="ATPase_OSCP/dsu"/>
</dbReference>